<dbReference type="InterPro" id="IPR036652">
    <property type="entry name" value="YjeF_N_dom_sf"/>
</dbReference>
<feature type="binding site" evidence="18">
    <location>
        <begin position="59"/>
        <end position="63"/>
    </location>
    <ligand>
        <name>(6S)-NADPHX</name>
        <dbReference type="ChEBI" id="CHEBI:64076"/>
    </ligand>
</feature>
<evidence type="ECO:0000256" key="14">
    <source>
        <dbReference type="ARBA" id="ARBA00025153"/>
    </source>
</evidence>
<feature type="binding site" evidence="18">
    <location>
        <position position="60"/>
    </location>
    <ligand>
        <name>K(+)</name>
        <dbReference type="ChEBI" id="CHEBI:29103"/>
    </ligand>
</feature>
<evidence type="ECO:0000313" key="23">
    <source>
        <dbReference type="Proteomes" id="UP000035068"/>
    </source>
</evidence>
<proteinExistence type="inferred from homology"/>
<dbReference type="CDD" id="cd01171">
    <property type="entry name" value="YXKO-related"/>
    <property type="match status" value="1"/>
</dbReference>
<comment type="function">
    <text evidence="18">Catalyzes the epimerization of the S- and R-forms of NAD(P)HX, a damaged form of NAD(P)H that is a result of enzymatic or heat-dependent hydration. This is a prerequisite for the S-specific NAD(P)H-hydrate dehydratase to allow the repair of both epimers of NAD(P)HX.</text>
</comment>
<keyword evidence="13" id="KW-0511">Multifunctional enzyme</keyword>
<feature type="binding site" evidence="18">
    <location>
        <position position="164"/>
    </location>
    <ligand>
        <name>(6S)-NADPHX</name>
        <dbReference type="ChEBI" id="CHEBI:64076"/>
    </ligand>
</feature>
<feature type="domain" description="YjeF C-terminal" evidence="20">
    <location>
        <begin position="231"/>
        <end position="514"/>
    </location>
</feature>
<comment type="caution">
    <text evidence="22">The sequence shown here is derived from an EMBL/GenBank/DDBJ whole genome shotgun (WGS) entry which is preliminary data.</text>
</comment>
<evidence type="ECO:0000256" key="16">
    <source>
        <dbReference type="ARBA" id="ARBA00049209"/>
    </source>
</evidence>
<comment type="catalytic activity">
    <reaction evidence="2 18 19">
        <text>(6R)-NADPHX = (6S)-NADPHX</text>
        <dbReference type="Rhea" id="RHEA:32227"/>
        <dbReference type="ChEBI" id="CHEBI:64076"/>
        <dbReference type="ChEBI" id="CHEBI:64077"/>
        <dbReference type="EC" id="5.1.99.6"/>
    </reaction>
</comment>
<comment type="catalytic activity">
    <reaction evidence="15 17 19">
        <text>(6S)-NADHX + ADP = AMP + phosphate + NADH + H(+)</text>
        <dbReference type="Rhea" id="RHEA:32223"/>
        <dbReference type="ChEBI" id="CHEBI:15378"/>
        <dbReference type="ChEBI" id="CHEBI:43474"/>
        <dbReference type="ChEBI" id="CHEBI:57945"/>
        <dbReference type="ChEBI" id="CHEBI:64074"/>
        <dbReference type="ChEBI" id="CHEBI:456215"/>
        <dbReference type="ChEBI" id="CHEBI:456216"/>
        <dbReference type="EC" id="4.2.1.136"/>
    </reaction>
</comment>
<dbReference type="InterPro" id="IPR004443">
    <property type="entry name" value="YjeF_N_dom"/>
</dbReference>
<comment type="catalytic activity">
    <reaction evidence="16 17 19">
        <text>(6S)-NADPHX + ADP = AMP + phosphate + NADPH + H(+)</text>
        <dbReference type="Rhea" id="RHEA:32235"/>
        <dbReference type="ChEBI" id="CHEBI:15378"/>
        <dbReference type="ChEBI" id="CHEBI:43474"/>
        <dbReference type="ChEBI" id="CHEBI:57783"/>
        <dbReference type="ChEBI" id="CHEBI:64076"/>
        <dbReference type="ChEBI" id="CHEBI:456215"/>
        <dbReference type="ChEBI" id="CHEBI:456216"/>
        <dbReference type="EC" id="4.2.1.136"/>
    </reaction>
</comment>
<dbReference type="PANTHER" id="PTHR12592:SF0">
    <property type="entry name" value="ATP-DEPENDENT (S)-NAD(P)H-HYDRATE DEHYDRATASE"/>
    <property type="match status" value="1"/>
</dbReference>
<dbReference type="EC" id="4.2.1.136" evidence="19"/>
<dbReference type="PANTHER" id="PTHR12592">
    <property type="entry name" value="ATP-DEPENDENT (S)-NAD(P)H-HYDRATE DEHYDRATASE FAMILY MEMBER"/>
    <property type="match status" value="1"/>
</dbReference>
<evidence type="ECO:0000313" key="22">
    <source>
        <dbReference type="EMBL" id="KIH77095.1"/>
    </source>
</evidence>
<dbReference type="GO" id="GO:0052855">
    <property type="term" value="F:ADP-dependent NAD(P)H-hydrate dehydratase activity"/>
    <property type="evidence" value="ECO:0007669"/>
    <property type="project" value="UniProtKB-UniRule"/>
</dbReference>
<accession>A0A0C2HQE2</accession>
<dbReference type="PROSITE" id="PS51383">
    <property type="entry name" value="YJEF_C_3"/>
    <property type="match status" value="1"/>
</dbReference>
<evidence type="ECO:0000256" key="7">
    <source>
        <dbReference type="ARBA" id="ARBA00022840"/>
    </source>
</evidence>
<evidence type="ECO:0000256" key="12">
    <source>
        <dbReference type="ARBA" id="ARBA00023239"/>
    </source>
</evidence>
<dbReference type="Pfam" id="PF01256">
    <property type="entry name" value="Carb_kinase"/>
    <property type="match status" value="1"/>
</dbReference>
<dbReference type="GO" id="GO:0046872">
    <property type="term" value="F:metal ion binding"/>
    <property type="evidence" value="ECO:0007669"/>
    <property type="project" value="UniProtKB-UniRule"/>
</dbReference>
<keyword evidence="23" id="KW-1185">Reference proteome</keyword>
<comment type="similarity">
    <text evidence="4 19">In the C-terminal section; belongs to the NnrD/CARKD family.</text>
</comment>
<dbReference type="Proteomes" id="UP000035068">
    <property type="component" value="Unassembled WGS sequence"/>
</dbReference>
<keyword evidence="7 17" id="KW-0067">ATP-binding</keyword>
<evidence type="ECO:0000259" key="20">
    <source>
        <dbReference type="PROSITE" id="PS51383"/>
    </source>
</evidence>
<evidence type="ECO:0000256" key="18">
    <source>
        <dbReference type="HAMAP-Rule" id="MF_01966"/>
    </source>
</evidence>
<evidence type="ECO:0000256" key="17">
    <source>
        <dbReference type="HAMAP-Rule" id="MF_01965"/>
    </source>
</evidence>
<comment type="similarity">
    <text evidence="18">Belongs to the NnrE/AIBP family.</text>
</comment>
<dbReference type="RefSeq" id="WP_040098402.1">
    <property type="nucleotide sequence ID" value="NZ_JWJD01000002.1"/>
</dbReference>
<evidence type="ECO:0000256" key="2">
    <source>
        <dbReference type="ARBA" id="ARBA00000909"/>
    </source>
</evidence>
<evidence type="ECO:0000256" key="15">
    <source>
        <dbReference type="ARBA" id="ARBA00048238"/>
    </source>
</evidence>
<comment type="function">
    <text evidence="17">Catalyzes the dehydration of the S-form of NAD(P)HX at the expense of ADP, which is converted to AMP. Together with NAD(P)HX epimerase, which catalyzes the epimerization of the S- and R-forms, the enzyme allows the repair of both epimers of NAD(P)HX, a damaged form of NAD(P)H that is a result of enzymatic or heat-dependent hydration.</text>
</comment>
<feature type="binding site" evidence="17">
    <location>
        <begin position="425"/>
        <end position="429"/>
    </location>
    <ligand>
        <name>AMP</name>
        <dbReference type="ChEBI" id="CHEBI:456215"/>
    </ligand>
</feature>
<feature type="binding site" evidence="18">
    <location>
        <position position="131"/>
    </location>
    <ligand>
        <name>K(+)</name>
        <dbReference type="ChEBI" id="CHEBI:29103"/>
    </ligand>
</feature>
<evidence type="ECO:0000256" key="1">
    <source>
        <dbReference type="ARBA" id="ARBA00000013"/>
    </source>
</evidence>
<keyword evidence="12 17" id="KW-0456">Lyase</keyword>
<comment type="catalytic activity">
    <reaction evidence="1 18 19">
        <text>(6R)-NADHX = (6S)-NADHX</text>
        <dbReference type="Rhea" id="RHEA:32215"/>
        <dbReference type="ChEBI" id="CHEBI:64074"/>
        <dbReference type="ChEBI" id="CHEBI:64075"/>
        <dbReference type="EC" id="5.1.99.6"/>
    </reaction>
</comment>
<evidence type="ECO:0000256" key="5">
    <source>
        <dbReference type="ARBA" id="ARBA00022723"/>
    </source>
</evidence>
<dbReference type="GO" id="GO:0005524">
    <property type="term" value="F:ATP binding"/>
    <property type="evidence" value="ECO:0007669"/>
    <property type="project" value="UniProtKB-UniRule"/>
</dbReference>
<dbReference type="SUPFAM" id="SSF53613">
    <property type="entry name" value="Ribokinase-like"/>
    <property type="match status" value="1"/>
</dbReference>
<keyword evidence="8 17" id="KW-0521">NADP</keyword>
<dbReference type="PROSITE" id="PS01050">
    <property type="entry name" value="YJEF_C_2"/>
    <property type="match status" value="1"/>
</dbReference>
<dbReference type="HAMAP" id="MF_01965">
    <property type="entry name" value="NADHX_dehydratase"/>
    <property type="match status" value="1"/>
</dbReference>
<name>A0A0C2HQE2_9BACT</name>
<keyword evidence="9 18" id="KW-0630">Potassium</keyword>
<evidence type="ECO:0000256" key="3">
    <source>
        <dbReference type="ARBA" id="ARBA00006001"/>
    </source>
</evidence>
<comment type="cofactor">
    <cofactor evidence="17">
        <name>Mg(2+)</name>
        <dbReference type="ChEBI" id="CHEBI:18420"/>
    </cofactor>
</comment>
<evidence type="ECO:0000259" key="21">
    <source>
        <dbReference type="PROSITE" id="PS51385"/>
    </source>
</evidence>
<dbReference type="InterPro" id="IPR000631">
    <property type="entry name" value="CARKD"/>
</dbReference>
<keyword evidence="11 18" id="KW-0413">Isomerase</keyword>
<sequence length="523" mass="54210">MRILSTQQMREVDRRTIEEIGIPGAVLMENAGRGAAACIAERCSRLFPGPVLVLAGKGNNGGDGFVIARCLLERGWKVRTLALAERAAFSGDARINLDVLLRLTEEVVFAPDEATLAPALAASRDFQLAVDALFGTGLSSGVRGHYGVAIEWLNARDCTVAAVDIPSGIDASSGRILGCAVHASLTLTFARPKIGHLVYPGAGLVGSLEVVEIGIPAALIENTQPAYFWVDGDEARRMLPPRPAEGHKGTFGHLLVIGGSAGKTGAAAMTTEGAVRAGAGLVTLGCPASLHDIFEIKLTEPMTVSLPDVGGSLSMRALESIVALCRDRQALALGPGLGQAVETQTLVRSLVRECALPQVIDADGLNALAGHLEVLSARPPATTVLTPHPGEMARLAGVSIADVQKDRVAFARDFAGKYQVVLVLKGARTLTAAPDGRVFINSGGNPGMASGGMGDVLTGLIGGFLAQNMEPGVAAALGVYLHARAADRLARKMGTAGLAATDLLLEIPATRHELIEGAIHAQS</sequence>
<evidence type="ECO:0000256" key="13">
    <source>
        <dbReference type="ARBA" id="ARBA00023268"/>
    </source>
</evidence>
<dbReference type="InterPro" id="IPR030677">
    <property type="entry name" value="Nnr"/>
</dbReference>
<comment type="subunit">
    <text evidence="17">Homotetramer.</text>
</comment>
<dbReference type="PROSITE" id="PS51385">
    <property type="entry name" value="YJEF_N"/>
    <property type="match status" value="1"/>
</dbReference>
<feature type="binding site" evidence="17">
    <location>
        <position position="454"/>
    </location>
    <ligand>
        <name>AMP</name>
        <dbReference type="ChEBI" id="CHEBI:456215"/>
    </ligand>
</feature>
<feature type="binding site" evidence="17">
    <location>
        <position position="455"/>
    </location>
    <ligand>
        <name>(6S)-NADPHX</name>
        <dbReference type="ChEBI" id="CHEBI:64076"/>
    </ligand>
</feature>
<feature type="binding site" evidence="17">
    <location>
        <position position="266"/>
    </location>
    <ligand>
        <name>(6S)-NADPHX</name>
        <dbReference type="ChEBI" id="CHEBI:64076"/>
    </ligand>
</feature>
<dbReference type="InterPro" id="IPR029056">
    <property type="entry name" value="Ribokinase-like"/>
</dbReference>
<dbReference type="Pfam" id="PF03853">
    <property type="entry name" value="YjeF_N"/>
    <property type="match status" value="1"/>
</dbReference>
<feature type="domain" description="YjeF N-terminal" evidence="21">
    <location>
        <begin position="9"/>
        <end position="221"/>
    </location>
</feature>
<feature type="binding site" evidence="18">
    <location>
        <begin position="135"/>
        <end position="141"/>
    </location>
    <ligand>
        <name>(6S)-NADPHX</name>
        <dbReference type="ChEBI" id="CHEBI:64076"/>
    </ligand>
</feature>
<evidence type="ECO:0000256" key="9">
    <source>
        <dbReference type="ARBA" id="ARBA00022958"/>
    </source>
</evidence>
<feature type="binding site" evidence="17">
    <location>
        <position position="388"/>
    </location>
    <ligand>
        <name>(6S)-NADPHX</name>
        <dbReference type="ChEBI" id="CHEBI:64076"/>
    </ligand>
</feature>
<gene>
    <name evidence="17" type="primary">nnrD</name>
    <name evidence="18" type="synonym">nnrE</name>
    <name evidence="22" type="ORF">GFER_08705</name>
</gene>
<feature type="binding site" evidence="17">
    <location>
        <position position="336"/>
    </location>
    <ligand>
        <name>(6S)-NADPHX</name>
        <dbReference type="ChEBI" id="CHEBI:64076"/>
    </ligand>
</feature>
<protein>
    <recommendedName>
        <fullName evidence="19">Bifunctional NAD(P)H-hydrate repair enzyme</fullName>
    </recommendedName>
    <alternativeName>
        <fullName evidence="19">Nicotinamide nucleotide repair protein</fullName>
    </alternativeName>
    <domain>
        <recommendedName>
            <fullName evidence="19">ADP-dependent (S)-NAD(P)H-hydrate dehydratase</fullName>
            <ecNumber evidence="19">4.2.1.136</ecNumber>
        </recommendedName>
        <alternativeName>
            <fullName evidence="19">ADP-dependent NAD(P)HX dehydratase</fullName>
        </alternativeName>
    </domain>
    <domain>
        <recommendedName>
            <fullName evidence="19">NAD(P)H-hydrate epimerase</fullName>
            <ecNumber evidence="19">5.1.99.6</ecNumber>
        </recommendedName>
    </domain>
</protein>
<evidence type="ECO:0000256" key="8">
    <source>
        <dbReference type="ARBA" id="ARBA00022857"/>
    </source>
</evidence>
<evidence type="ECO:0000256" key="6">
    <source>
        <dbReference type="ARBA" id="ARBA00022741"/>
    </source>
</evidence>
<dbReference type="GO" id="GO:0046496">
    <property type="term" value="P:nicotinamide nucleotide metabolic process"/>
    <property type="evidence" value="ECO:0007669"/>
    <property type="project" value="UniProtKB-UniRule"/>
</dbReference>
<dbReference type="NCBIfam" id="TIGR00197">
    <property type="entry name" value="yjeF_nterm"/>
    <property type="match status" value="1"/>
</dbReference>
<keyword evidence="5 18" id="KW-0479">Metal-binding</keyword>
<organism evidence="22 23">
    <name type="scientific">Geoalkalibacter ferrihydriticus DSM 17813</name>
    <dbReference type="NCBI Taxonomy" id="1121915"/>
    <lineage>
        <taxon>Bacteria</taxon>
        <taxon>Pseudomonadati</taxon>
        <taxon>Thermodesulfobacteriota</taxon>
        <taxon>Desulfuromonadia</taxon>
        <taxon>Desulfuromonadales</taxon>
        <taxon>Geoalkalibacteraceae</taxon>
        <taxon>Geoalkalibacter</taxon>
    </lineage>
</organism>
<evidence type="ECO:0000256" key="10">
    <source>
        <dbReference type="ARBA" id="ARBA00023027"/>
    </source>
</evidence>
<dbReference type="EC" id="5.1.99.6" evidence="19"/>
<evidence type="ECO:0000256" key="4">
    <source>
        <dbReference type="ARBA" id="ARBA00009524"/>
    </source>
</evidence>
<dbReference type="NCBIfam" id="TIGR00196">
    <property type="entry name" value="yjeF_cterm"/>
    <property type="match status" value="1"/>
</dbReference>
<keyword evidence="6 17" id="KW-0547">Nucleotide-binding</keyword>
<dbReference type="Gene3D" id="3.40.50.10260">
    <property type="entry name" value="YjeF N-terminal domain"/>
    <property type="match status" value="1"/>
</dbReference>
<comment type="cofactor">
    <cofactor evidence="18 19">
        <name>K(+)</name>
        <dbReference type="ChEBI" id="CHEBI:29103"/>
    </cofactor>
    <text evidence="18 19">Binds 1 potassium ion per subunit.</text>
</comment>
<keyword evidence="10 17" id="KW-0520">NAD</keyword>
<feature type="binding site" evidence="18">
    <location>
        <position position="146"/>
    </location>
    <ligand>
        <name>(6S)-NADPHX</name>
        <dbReference type="ChEBI" id="CHEBI:64076"/>
    </ligand>
</feature>
<dbReference type="SUPFAM" id="SSF64153">
    <property type="entry name" value="YjeF N-terminal domain-like"/>
    <property type="match status" value="1"/>
</dbReference>
<dbReference type="GO" id="GO:0110051">
    <property type="term" value="P:metabolite repair"/>
    <property type="evidence" value="ECO:0007669"/>
    <property type="project" value="TreeGrafter"/>
</dbReference>
<reference evidence="22 23" key="1">
    <citation type="submission" date="2014-12" db="EMBL/GenBank/DDBJ databases">
        <title>Genomes of Geoalkalibacter ferrihydriticus and Geoalkalibacter subterraneus, two haloalkaliphilic metal-reducing members of the Geobacteraceae.</title>
        <authorList>
            <person name="Badalamenti J.P."/>
            <person name="Torres C.I."/>
            <person name="Krajmalnik-Brown R."/>
            <person name="Bond D.R."/>
        </authorList>
    </citation>
    <scope>NUCLEOTIDE SEQUENCE [LARGE SCALE GENOMIC DNA]</scope>
    <source>
        <strain evidence="22 23">DSM 17813</strain>
    </source>
</reference>
<comment type="function">
    <text evidence="14 19">Bifunctional enzyme that catalyzes the epimerization of the S- and R-forms of NAD(P)HX and the dehydration of the S-form of NAD(P)HX at the expense of ADP, which is converted to AMP. This allows the repair of both epimers of NAD(P)HX, a damaged form of NAD(P)H that is a result of enzymatic or heat-dependent hydration.</text>
</comment>
<dbReference type="HAMAP" id="MF_01966">
    <property type="entry name" value="NADHX_epimerase"/>
    <property type="match status" value="1"/>
</dbReference>
<dbReference type="Gene3D" id="3.40.1190.20">
    <property type="match status" value="1"/>
</dbReference>
<feature type="binding site" evidence="18">
    <location>
        <position position="167"/>
    </location>
    <ligand>
        <name>K(+)</name>
        <dbReference type="ChEBI" id="CHEBI:29103"/>
    </ligand>
</feature>
<evidence type="ECO:0000256" key="11">
    <source>
        <dbReference type="ARBA" id="ARBA00023235"/>
    </source>
</evidence>
<dbReference type="EMBL" id="JWJD01000002">
    <property type="protein sequence ID" value="KIH77095.1"/>
    <property type="molecule type" value="Genomic_DNA"/>
</dbReference>
<dbReference type="InterPro" id="IPR017953">
    <property type="entry name" value="Carbohydrate_kinase_pred_CS"/>
</dbReference>
<comment type="similarity">
    <text evidence="17">Belongs to the NnrD/CARKD family.</text>
</comment>
<dbReference type="AlphaFoldDB" id="A0A0C2HQE2"/>
<dbReference type="PIRSF" id="PIRSF017184">
    <property type="entry name" value="Nnr"/>
    <property type="match status" value="1"/>
</dbReference>
<dbReference type="GO" id="GO:0052856">
    <property type="term" value="F:NAD(P)HX epimerase activity"/>
    <property type="evidence" value="ECO:0007669"/>
    <property type="project" value="UniProtKB-UniRule"/>
</dbReference>
<comment type="similarity">
    <text evidence="3 19">In the N-terminal section; belongs to the NnrE/AIBP family.</text>
</comment>
<evidence type="ECO:0000256" key="19">
    <source>
        <dbReference type="PIRNR" id="PIRNR017184"/>
    </source>
</evidence>